<feature type="compositionally biased region" description="Basic and acidic residues" evidence="1">
    <location>
        <begin position="670"/>
        <end position="682"/>
    </location>
</feature>
<dbReference type="OMA" id="EDEHQYK"/>
<feature type="compositionally biased region" description="Basic and acidic residues" evidence="1">
    <location>
        <begin position="495"/>
        <end position="504"/>
    </location>
</feature>
<dbReference type="GeneID" id="39747665"/>
<sequence length="1509" mass="172711">MTSAKNKFEIARNRSCTSIKENLMCSSIILKNSSGLLKNSSIVDGERDNYGRPVDYLNYDNTSKNEILHCNNPLDESVGRKVNAKNLHKYLYMNEEEDNNEEFPFNTDISYDRELSNEFSRGMLYDKIGMSNRTYNTVVDNVHNNFQTNKLENVVNSIKFQDNTNIKIPSYLRCSPLYVLYPELSYLQTGGDPSGSQKCTIKDAQAGPRNDAQAGPRNDAQVGPKNDAQVGPRNDAQVGPRNDSEGGVQDLGGGTPGVGRRVSSELSRNKNLQDYLRYTINNNHTIGRNKMYEYFESSKKNMVEIGSPNDLNHTILYRKTKSPTDVILNLYKNRHVSSSSNHMENELKTLNVLKMQKMPIVEKKEKGEINIITSEVNPKKKVNLLNNCTNSDDMNNPQKAHMSNRKNSNFIINLIDMSSSENISLKTVDLNSDKNGTRVKNIFQMQKKNKKDVQVQTNDEDFKEAAKCAVDLDIERVVNIFSEKKKKKNTCPPEDALKSDHSEKSSSSVKGKKRIFKISYNDSMVGDSNQICAEEIDEEAHSRTDESYSSESVRGGADSEADSEADAGAGADSEADSRADAGAGADSEADSRAEAGAGAENDGTKKNNQFRMTQLMANHNQCVKSRRPVERLRGTRLKNHLNAYRQSYPFRSKISHLKGSRISGNGTDIQKGKDHNGQDNEENQMERDHVMNLLTSGYLPMAHDGSHIPHLGRSMKKAIFIPNRGYNAPVHRYNMVSKHRHDIALEHKYDMERSYRNTIEPSIVYRNIEEISPMSEIYKHDKPISKEVDKYYKELQKILPRESSVCMNIENSAPRGLTNKNDRLGEFHIGEVETGTRKSLAECISEPNKKSYEKDKITNELLLKKLYIEKKKNLYEKKKLEKSLASIVEKRTMLRERARDKFNNLWSNYYDKSSSSADWDHISFLKRTGRCTRKISKRLEKHDSVDRVNNRTNLDSYKKGNISSCSNVNLYSSNEVSINEFNKNINNAPRNYSVQNGKKYKGVNITNERHISNIIFGIKNHHPTVRKVRKKKECKTMENEKRIEEPISSFMLKSFRDIRYRDALNDERLRSRSYKNRVKKLNLLKRSIQSFKTHTQRNIQQKGDGEYKQNDIVQEEVRRCIERGGYFEPNNMVQILEDYESDDAGALDKHFIKHHEGGMKNNNIKEENIYIENQNCEEILNGALKITYNIGKSTEMGNSIAEEQNHSENAFSTLQNEKRKNQNNQRNYDTNCGNRYDTNCNVKEDRAQENICERTSAQIDVMEKEINSFLKIEGEEKGENVILEESTEMRNVLNTYNCMNNDTINKNLNKSDDLIRIKVNIKNSNNGDKSDGDKFNSIIRENSATDGYDSHENSEKFSQHSYKDTDNVFINRLGLTALEKGNFSDTELANRRKNPEILSIKGDYSNGNNNSKCDTYAGKNFLRKNDGSGGGDYLKIKQNGFMNKMKSYSHSKVVNQIWKRRDRLHRISSNYNHNCSSSLCKTNSKTEESVNLERIDPNRWIQKIFGDTN</sequence>
<dbReference type="RefSeq" id="XP_028543536.1">
    <property type="nucleotide sequence ID" value="XM_028687735.1"/>
</dbReference>
<evidence type="ECO:0000313" key="2">
    <source>
        <dbReference type="EMBL" id="GAW80947.1"/>
    </source>
</evidence>
<proteinExistence type="predicted"/>
<name>A0A1Y1JID3_PLAGO</name>
<evidence type="ECO:0000313" key="3">
    <source>
        <dbReference type="Proteomes" id="UP000195521"/>
    </source>
</evidence>
<gene>
    <name evidence="2" type="ORF">PGO_091470</name>
</gene>
<dbReference type="EMBL" id="BDQF01000010">
    <property type="protein sequence ID" value="GAW80947.1"/>
    <property type="molecule type" value="Genomic_DNA"/>
</dbReference>
<feature type="region of interest" description="Disordered" evidence="1">
    <location>
        <begin position="191"/>
        <end position="267"/>
    </location>
</feature>
<keyword evidence="3" id="KW-1185">Reference proteome</keyword>
<accession>A0A1Y1JID3</accession>
<protein>
    <submittedName>
        <fullName evidence="2">Uncharacterized protein</fullName>
    </submittedName>
</protein>
<feature type="region of interest" description="Disordered" evidence="1">
    <location>
        <begin position="538"/>
        <end position="607"/>
    </location>
</feature>
<feature type="region of interest" description="Disordered" evidence="1">
    <location>
        <begin position="486"/>
        <end position="511"/>
    </location>
</feature>
<comment type="caution">
    <text evidence="2">The sequence shown here is derived from an EMBL/GenBank/DDBJ whole genome shotgun (WGS) entry which is preliminary data.</text>
</comment>
<organism evidence="2 3">
    <name type="scientific">Plasmodium gonderi</name>
    <dbReference type="NCBI Taxonomy" id="77519"/>
    <lineage>
        <taxon>Eukaryota</taxon>
        <taxon>Sar</taxon>
        <taxon>Alveolata</taxon>
        <taxon>Apicomplexa</taxon>
        <taxon>Aconoidasida</taxon>
        <taxon>Haemosporida</taxon>
        <taxon>Plasmodiidae</taxon>
        <taxon>Plasmodium</taxon>
        <taxon>Plasmodium (Plasmodium)</taxon>
    </lineage>
</organism>
<feature type="region of interest" description="Disordered" evidence="1">
    <location>
        <begin position="657"/>
        <end position="682"/>
    </location>
</feature>
<dbReference type="Proteomes" id="UP000195521">
    <property type="component" value="Unassembled WGS sequence"/>
</dbReference>
<dbReference type="OrthoDB" id="382551at2759"/>
<evidence type="ECO:0000256" key="1">
    <source>
        <dbReference type="SAM" id="MobiDB-lite"/>
    </source>
</evidence>
<reference evidence="3" key="1">
    <citation type="submission" date="2017-04" db="EMBL/GenBank/DDBJ databases">
        <title>Plasmodium gonderi genome.</title>
        <authorList>
            <person name="Arisue N."/>
            <person name="Honma H."/>
            <person name="Kawai S."/>
            <person name="Tougan T."/>
            <person name="Tanabe K."/>
            <person name="Horii T."/>
        </authorList>
    </citation>
    <scope>NUCLEOTIDE SEQUENCE [LARGE SCALE GENOMIC DNA]</scope>
    <source>
        <strain evidence="3">ATCC 30045</strain>
    </source>
</reference>